<sequence>MHEIDQHQCRHQQGRIRIKRLTYAVSLALASLSLLAAPGAAAQDTAAPARPASPAPAATDDEVTKVIVSTRRSQQSSIDRKKNAATAVDSVVAEDVGSLPDRNIGEAISRMAGIAIDRGDYGEGVSVAVRGNGPELTRVELDGMAVQSAGGSDLNGGGDGRGSEFRQLSADLIKSVDVIKGQTADMTEGSLGGGIRIETRNGLDFKKPFVSVRTSGTQSSLNKKWTPDVNLILSDKFLEGRLGLLLNTSLQRLNNESHQFQTSGNGRQGYGRFVDIDNSPEKTFTFQPSTLDLSNPAATLPINSYSANNQVIFRGATPLDLLTKSAAAQTKQDCYGAFPALATSSPALAALSAANRTNAVNQRSGELLTCLNQWNDYTPQLLRSFVKRQIDERKNIDLRADFQIDRDFTVYAKGAYSKRTVDDNFLTYSLGQFGANGTQQNGLPAYTDANGVRTAVPGSGWYTLPGSYSGANGVAPVQGAVVNFNPATAVVDKNHHLTSFTTTNSSVGTDQIRNLMQTSTRYLQLGGKLRRGGLLSEFLVGDARSDFNRSNLRTSLSYVYGPETRISVGPNGTWGYDFATPPDLTNPANYTQPVVTAVPVPGAPIVTRDRTILWQAPQIRETFERTAKADLTWTLPEAVPFFSRLKGGANLRRNGSDGWGGGGYTVSPAVGTAGTPGYIPAVTMPSTEVRGTIRGCQDTPASLGTASACQFGLQPGTAPSLSSTYVMTMPDFQNYLSQILSARATDTKLFNGASGRPDNVVDNWQQIDVLKLVNLLGLPNYDYNCTKRCTASDGKVYEQPVTRIREETKSAYLMADFAFDKIPFTDRALPFGWELDGNVGYRYVKRKVSGTGQMTFRTILKTADYQPSNPDAAGGTVTSGITRNTTLNASNHIFLPSYNLALWVIPDKAVVRYSAAKSVALPPASRLVAAGTCTYDERRLDNSAEDDEENMACTTVGNPDLRGQSNFNQNLSVEWYPNRDTMFTAATYRQEGRIGPNETVGVFDVPVFAGTSEVNPATGKPLSDLLFNYNTYRNGPVSTRKGYEFSMKTAFTSLPWHLRYTGFDANFTRQKSAIVRPYLDPLTGNALPPAGASRYSFNYTLWYDDGKFQARVAVQTVSEQFRCIAPCGDSGTGLNTYPMYNFSNSSSLAWNPGSPNWRDRRSFIDGKLSYRFSPGVEVFIEGRNLGNNTQTDSIGSAPYADGTPNLQNYAYAGRRITVGVNFSNK</sequence>
<accession>A0ABZ0Y634</accession>
<dbReference type="PANTHER" id="PTHR40980">
    <property type="entry name" value="PLUG DOMAIN-CONTAINING PROTEIN"/>
    <property type="match status" value="1"/>
</dbReference>
<feature type="signal peptide" evidence="1">
    <location>
        <begin position="1"/>
        <end position="36"/>
    </location>
</feature>
<reference evidence="3 4" key="1">
    <citation type="submission" date="2023-11" db="EMBL/GenBank/DDBJ databases">
        <title>MicrobeMod: A computational toolkit for identifying prokaryotic methylation and restriction-modification with nanopore sequencing.</title>
        <authorList>
            <person name="Crits-Christoph A."/>
            <person name="Kang S.C."/>
            <person name="Lee H."/>
            <person name="Ostrov N."/>
        </authorList>
    </citation>
    <scope>NUCLEOTIDE SEQUENCE [LARGE SCALE GENOMIC DNA]</scope>
    <source>
        <strain evidence="3 4">ATCC 25935</strain>
    </source>
</reference>
<feature type="chain" id="PRO_5047392449" evidence="1">
    <location>
        <begin position="37"/>
        <end position="1225"/>
    </location>
</feature>
<dbReference type="PANTHER" id="PTHR40980:SF4">
    <property type="entry name" value="TONB-DEPENDENT RECEPTOR-LIKE BETA-BARREL DOMAIN-CONTAINING PROTEIN"/>
    <property type="match status" value="1"/>
</dbReference>
<keyword evidence="3" id="KW-0675">Receptor</keyword>
<evidence type="ECO:0000256" key="1">
    <source>
        <dbReference type="SAM" id="SignalP"/>
    </source>
</evidence>
<dbReference type="InterPro" id="IPR010104">
    <property type="entry name" value="TonB_rcpt_bac"/>
</dbReference>
<name>A0ABZ0Y634_9BURK</name>
<dbReference type="Gene3D" id="2.170.130.10">
    <property type="entry name" value="TonB-dependent receptor, plug domain"/>
    <property type="match status" value="1"/>
</dbReference>
<dbReference type="Proteomes" id="UP001326110">
    <property type="component" value="Chromosome"/>
</dbReference>
<dbReference type="GeneID" id="43166562"/>
<dbReference type="RefSeq" id="WP_019920941.1">
    <property type="nucleotide sequence ID" value="NZ_CP140152.1"/>
</dbReference>
<dbReference type="InterPro" id="IPR012910">
    <property type="entry name" value="Plug_dom"/>
</dbReference>
<proteinExistence type="predicted"/>
<keyword evidence="1" id="KW-0732">Signal</keyword>
<evidence type="ECO:0000313" key="3">
    <source>
        <dbReference type="EMBL" id="WQH06932.1"/>
    </source>
</evidence>
<dbReference type="InterPro" id="IPR037066">
    <property type="entry name" value="Plug_dom_sf"/>
</dbReference>
<organism evidence="3 4">
    <name type="scientific">Duganella zoogloeoides</name>
    <dbReference type="NCBI Taxonomy" id="75659"/>
    <lineage>
        <taxon>Bacteria</taxon>
        <taxon>Pseudomonadati</taxon>
        <taxon>Pseudomonadota</taxon>
        <taxon>Betaproteobacteria</taxon>
        <taxon>Burkholderiales</taxon>
        <taxon>Oxalobacteraceae</taxon>
        <taxon>Telluria group</taxon>
        <taxon>Duganella</taxon>
    </lineage>
</organism>
<dbReference type="NCBIfam" id="TIGR01782">
    <property type="entry name" value="TonB-Xanth-Caul"/>
    <property type="match status" value="1"/>
</dbReference>
<dbReference type="EMBL" id="CP140152">
    <property type="protein sequence ID" value="WQH06932.1"/>
    <property type="molecule type" value="Genomic_DNA"/>
</dbReference>
<keyword evidence="4" id="KW-1185">Reference proteome</keyword>
<gene>
    <name evidence="3" type="ORF">SR858_11545</name>
</gene>
<dbReference type="SUPFAM" id="SSF56935">
    <property type="entry name" value="Porins"/>
    <property type="match status" value="1"/>
</dbReference>
<evidence type="ECO:0000313" key="4">
    <source>
        <dbReference type="Proteomes" id="UP001326110"/>
    </source>
</evidence>
<feature type="domain" description="TonB-dependent receptor plug" evidence="2">
    <location>
        <begin position="81"/>
        <end position="193"/>
    </location>
</feature>
<evidence type="ECO:0000259" key="2">
    <source>
        <dbReference type="Pfam" id="PF07715"/>
    </source>
</evidence>
<dbReference type="Pfam" id="PF07715">
    <property type="entry name" value="Plug"/>
    <property type="match status" value="1"/>
</dbReference>
<protein>
    <submittedName>
        <fullName evidence="3">TonB-dependent receptor</fullName>
    </submittedName>
</protein>